<keyword evidence="1" id="KW-0131">Cell cycle</keyword>
<feature type="transmembrane region" description="Helical" evidence="2">
    <location>
        <begin position="181"/>
        <end position="206"/>
    </location>
</feature>
<evidence type="ECO:0000313" key="4">
    <source>
        <dbReference type="EMBL" id="MDG2992300.1"/>
    </source>
</evidence>
<dbReference type="InterPro" id="IPR004513">
    <property type="entry name" value="FtsX"/>
</dbReference>
<name>A0ABT6F3B7_9SYNE</name>
<evidence type="ECO:0000256" key="1">
    <source>
        <dbReference type="PIRNR" id="PIRNR003097"/>
    </source>
</evidence>
<accession>A0ABT6F3B7</accession>
<dbReference type="Gene3D" id="3.30.70.3040">
    <property type="match status" value="1"/>
</dbReference>
<dbReference type="PANTHER" id="PTHR47755:SF1">
    <property type="entry name" value="CELL DIVISION PROTEIN FTSX"/>
    <property type="match status" value="1"/>
</dbReference>
<keyword evidence="1" id="KW-1003">Cell membrane</keyword>
<sequence length="311" mass="33641">MSSRSLPFPHFSLAWGSLLYLAQETRMGLVRGGWLNIAAILAVTVALFFFGLGLHISQRLDTSLDQLGSRLEVTAYLKPDADMAQVEQQAAQIPDIAEVTMIGRDRAWTELLVDLGIDPSQDPLPGVQDNPLVDELKLRAKTSETVPEVAQAIAQLPEVDSVHYLDRALASMQRLSRSLQIFGLGIISILALTAIAMIATILRLLVMVRRPEIEIMELVGATPQWIHLPFILQGAILGGSGGILAWGTIRVLEQSVVGWLRYQQQLPQLLLGILGEQSLAGLGFLLGLTGIGIIVGLAGSSLSLATFRQKG</sequence>
<feature type="transmembrane region" description="Helical" evidence="2">
    <location>
        <begin position="34"/>
        <end position="56"/>
    </location>
</feature>
<keyword evidence="1" id="KW-0132">Cell division</keyword>
<feature type="domain" description="FtsX extracellular" evidence="3">
    <location>
        <begin position="71"/>
        <end position="162"/>
    </location>
</feature>
<dbReference type="Proteomes" id="UP001154265">
    <property type="component" value="Unassembled WGS sequence"/>
</dbReference>
<reference evidence="4" key="2">
    <citation type="submission" date="2022-01" db="EMBL/GenBank/DDBJ databases">
        <authorList>
            <person name="Zivanovic Y."/>
            <person name="Moreira D."/>
            <person name="Lopez-Garcia P."/>
        </authorList>
    </citation>
    <scope>NUCLEOTIDE SEQUENCE</scope>
    <source>
        <strain evidence="4">G9</strain>
    </source>
</reference>
<keyword evidence="1 2" id="KW-0472">Membrane</keyword>
<dbReference type="RefSeq" id="WP_277868218.1">
    <property type="nucleotide sequence ID" value="NZ_JAKKUT010000008.1"/>
</dbReference>
<keyword evidence="2" id="KW-1133">Transmembrane helix</keyword>
<evidence type="ECO:0000313" key="5">
    <source>
        <dbReference type="Proteomes" id="UP001154265"/>
    </source>
</evidence>
<reference evidence="4" key="1">
    <citation type="journal article" date="2022" name="Genome Biol. Evol.">
        <title>A New Gene Family Diagnostic for Intracellular Biomineralization of Amorphous Ca Carbonates by Cyanobacteria.</title>
        <authorList>
            <person name="Benzerara K."/>
            <person name="Duprat E."/>
            <person name="Bitard-Feildel T."/>
            <person name="Caumes G."/>
            <person name="Cassier-Chauvat C."/>
            <person name="Chauvat F."/>
            <person name="Dezi M."/>
            <person name="Diop S.I."/>
            <person name="Gaschignard G."/>
            <person name="Gorgen S."/>
            <person name="Gugger M."/>
            <person name="Lopez-Garcia P."/>
            <person name="Millet M."/>
            <person name="Skouri-Panet F."/>
            <person name="Moreira D."/>
            <person name="Callebaut I."/>
        </authorList>
    </citation>
    <scope>NUCLEOTIDE SEQUENCE</scope>
    <source>
        <strain evidence="4">G9</strain>
    </source>
</reference>
<feature type="transmembrane region" description="Helical" evidence="2">
    <location>
        <begin position="279"/>
        <end position="307"/>
    </location>
</feature>
<keyword evidence="2" id="KW-0812">Transmembrane</keyword>
<dbReference type="PIRSF" id="PIRSF003097">
    <property type="entry name" value="FtsX"/>
    <property type="match status" value="1"/>
</dbReference>
<dbReference type="InterPro" id="IPR040690">
    <property type="entry name" value="FtsX_ECD"/>
</dbReference>
<dbReference type="EMBL" id="JAKKUT010000008">
    <property type="protein sequence ID" value="MDG2992300.1"/>
    <property type="molecule type" value="Genomic_DNA"/>
</dbReference>
<keyword evidence="5" id="KW-1185">Reference proteome</keyword>
<evidence type="ECO:0000256" key="2">
    <source>
        <dbReference type="SAM" id="Phobius"/>
    </source>
</evidence>
<gene>
    <name evidence="4" type="ORF">L3556_15380</name>
</gene>
<dbReference type="PANTHER" id="PTHR47755">
    <property type="entry name" value="CELL DIVISION PROTEIN FTSX"/>
    <property type="match status" value="1"/>
</dbReference>
<comment type="similarity">
    <text evidence="1">Belongs to the ABC-4 integral membrane protein family. FtsX subfamily.</text>
</comment>
<proteinExistence type="inferred from homology"/>
<comment type="caution">
    <text evidence="4">The sequence shown here is derived from an EMBL/GenBank/DDBJ whole genome shotgun (WGS) entry which is preliminary data.</text>
</comment>
<evidence type="ECO:0000259" key="3">
    <source>
        <dbReference type="Pfam" id="PF18075"/>
    </source>
</evidence>
<dbReference type="Pfam" id="PF18075">
    <property type="entry name" value="FtsX_ECD"/>
    <property type="match status" value="1"/>
</dbReference>
<feature type="transmembrane region" description="Helical" evidence="2">
    <location>
        <begin position="226"/>
        <end position="249"/>
    </location>
</feature>
<organism evidence="4 5">
    <name type="scientific">Candidatus Synechococcus calcipolaris G9</name>
    <dbReference type="NCBI Taxonomy" id="1497997"/>
    <lineage>
        <taxon>Bacteria</taxon>
        <taxon>Bacillati</taxon>
        <taxon>Cyanobacteriota</taxon>
        <taxon>Cyanophyceae</taxon>
        <taxon>Synechococcales</taxon>
        <taxon>Synechococcaceae</taxon>
        <taxon>Synechococcus</taxon>
    </lineage>
</organism>
<protein>
    <recommendedName>
        <fullName evidence="1">Cell division protein FtsX</fullName>
    </recommendedName>
</protein>